<evidence type="ECO:0000256" key="2">
    <source>
        <dbReference type="ARBA" id="ARBA00022630"/>
    </source>
</evidence>
<keyword evidence="4" id="KW-0560">Oxidoreductase</keyword>
<dbReference type="InterPro" id="IPR050346">
    <property type="entry name" value="FMO-like"/>
</dbReference>
<evidence type="ECO:0000256" key="4">
    <source>
        <dbReference type="ARBA" id="ARBA00023002"/>
    </source>
</evidence>
<dbReference type="InParanoid" id="A0A165M6C1"/>
<sequence length="391" mass="43802">MAVSWDETYNGAEDGERPWVFDEIRKVWAEYDLERRTRFNTPVLSVTRMHPELTATPGSTRWLVNGVEDEIFDAVIVAVGTCGSPRREILPHADQFAGTVVHSSELDGEALRGKNVVVVGGGSSGIEAVETAVSHGAGDVHIVSREDRWIIPRNIVFDTLISLQRSTRGPISYLFELVVAIGHYRGAKDVLPLKRTIFDSTPVVNNTFIKSVRHGRARLVRGKAAAFTERGVLLDAEVPDVSEEHFVSCRQEIAADAAVIAAGYSRPSLQFLQTDLFPKKYTCPNLFLLTFCTEDWSLLLTNASYVDGIGTVGHFHIGIYTRLLLAFLRDPSIRPTRGEMKAWVNHAGGLDFITYMDMMSWLVRFHLTETRRLRWILFTFTGWSCSRVSTI</sequence>
<dbReference type="PANTHER" id="PTHR23023">
    <property type="entry name" value="DIMETHYLANILINE MONOOXYGENASE"/>
    <property type="match status" value="1"/>
</dbReference>
<proteinExistence type="inferred from homology"/>
<dbReference type="AlphaFoldDB" id="A0A165M6C1"/>
<accession>A0A165M6C1</accession>
<dbReference type="STRING" id="1314781.A0A165M6C1"/>
<reference evidence="5 6" key="1">
    <citation type="journal article" date="2016" name="Mol. Biol. Evol.">
        <title>Comparative Genomics of Early-Diverging Mushroom-Forming Fungi Provides Insights into the Origins of Lignocellulose Decay Capabilities.</title>
        <authorList>
            <person name="Nagy L.G."/>
            <person name="Riley R."/>
            <person name="Tritt A."/>
            <person name="Adam C."/>
            <person name="Daum C."/>
            <person name="Floudas D."/>
            <person name="Sun H."/>
            <person name="Yadav J.S."/>
            <person name="Pangilinan J."/>
            <person name="Larsson K.H."/>
            <person name="Matsuura K."/>
            <person name="Barry K."/>
            <person name="Labutti K."/>
            <person name="Kuo R."/>
            <person name="Ohm R.A."/>
            <person name="Bhattacharya S.S."/>
            <person name="Shirouzu T."/>
            <person name="Yoshinaga Y."/>
            <person name="Martin F.M."/>
            <person name="Grigoriev I.V."/>
            <person name="Hibbett D.S."/>
        </authorList>
    </citation>
    <scope>NUCLEOTIDE SEQUENCE [LARGE SCALE GENOMIC DNA]</scope>
    <source>
        <strain evidence="5 6">HHB12029</strain>
    </source>
</reference>
<keyword evidence="3" id="KW-0274">FAD</keyword>
<dbReference type="GO" id="GO:0050661">
    <property type="term" value="F:NADP binding"/>
    <property type="evidence" value="ECO:0007669"/>
    <property type="project" value="InterPro"/>
</dbReference>
<evidence type="ECO:0000256" key="3">
    <source>
        <dbReference type="ARBA" id="ARBA00022827"/>
    </source>
</evidence>
<evidence type="ECO:0000256" key="1">
    <source>
        <dbReference type="ARBA" id="ARBA00009183"/>
    </source>
</evidence>
<dbReference type="EMBL" id="KV425915">
    <property type="protein sequence ID" value="KZV98830.1"/>
    <property type="molecule type" value="Genomic_DNA"/>
</dbReference>
<comment type="similarity">
    <text evidence="1">Belongs to the FMO family.</text>
</comment>
<dbReference type="InterPro" id="IPR036188">
    <property type="entry name" value="FAD/NAD-bd_sf"/>
</dbReference>
<dbReference type="GO" id="GO:0004499">
    <property type="term" value="F:N,N-dimethylaniline monooxygenase activity"/>
    <property type="evidence" value="ECO:0007669"/>
    <property type="project" value="InterPro"/>
</dbReference>
<dbReference type="OrthoDB" id="66881at2759"/>
<organism evidence="5 6">
    <name type="scientific">Exidia glandulosa HHB12029</name>
    <dbReference type="NCBI Taxonomy" id="1314781"/>
    <lineage>
        <taxon>Eukaryota</taxon>
        <taxon>Fungi</taxon>
        <taxon>Dikarya</taxon>
        <taxon>Basidiomycota</taxon>
        <taxon>Agaricomycotina</taxon>
        <taxon>Agaricomycetes</taxon>
        <taxon>Auriculariales</taxon>
        <taxon>Exidiaceae</taxon>
        <taxon>Exidia</taxon>
    </lineage>
</organism>
<evidence type="ECO:0000313" key="6">
    <source>
        <dbReference type="Proteomes" id="UP000077266"/>
    </source>
</evidence>
<dbReference type="InterPro" id="IPR020946">
    <property type="entry name" value="Flavin_mOase-like"/>
</dbReference>
<keyword evidence="6" id="KW-1185">Reference proteome</keyword>
<keyword evidence="2" id="KW-0285">Flavoprotein</keyword>
<dbReference type="Proteomes" id="UP000077266">
    <property type="component" value="Unassembled WGS sequence"/>
</dbReference>
<dbReference type="PRINTS" id="PR00469">
    <property type="entry name" value="PNDRDTASEII"/>
</dbReference>
<gene>
    <name evidence="5" type="ORF">EXIGLDRAFT_832024</name>
</gene>
<evidence type="ECO:0000313" key="5">
    <source>
        <dbReference type="EMBL" id="KZV98830.1"/>
    </source>
</evidence>
<protein>
    <submittedName>
        <fullName evidence="5">FAD/NAD(P)-binding domain-containing protein</fullName>
    </submittedName>
</protein>
<dbReference type="SUPFAM" id="SSF51905">
    <property type="entry name" value="FAD/NAD(P)-binding domain"/>
    <property type="match status" value="1"/>
</dbReference>
<name>A0A165M6C1_EXIGL</name>
<dbReference type="Gene3D" id="3.50.50.60">
    <property type="entry name" value="FAD/NAD(P)-binding domain"/>
    <property type="match status" value="1"/>
</dbReference>
<dbReference type="GO" id="GO:0050660">
    <property type="term" value="F:flavin adenine dinucleotide binding"/>
    <property type="evidence" value="ECO:0007669"/>
    <property type="project" value="InterPro"/>
</dbReference>
<dbReference type="Pfam" id="PF00743">
    <property type="entry name" value="FMO-like"/>
    <property type="match status" value="1"/>
</dbReference>